<comment type="caution">
    <text evidence="1">The sequence shown here is derived from an EMBL/GenBank/DDBJ whole genome shotgun (WGS) entry which is preliminary data.</text>
</comment>
<keyword evidence="2" id="KW-1185">Reference proteome</keyword>
<reference evidence="1 2" key="1">
    <citation type="submission" date="2024-06" db="EMBL/GenBank/DDBJ databases">
        <title>The Natural Products Discovery Center: Release of the First 8490 Sequenced Strains for Exploring Actinobacteria Biosynthetic Diversity.</title>
        <authorList>
            <person name="Kalkreuter E."/>
            <person name="Kautsar S.A."/>
            <person name="Yang D."/>
            <person name="Bader C.D."/>
            <person name="Teijaro C.N."/>
            <person name="Fluegel L."/>
            <person name="Davis C.M."/>
            <person name="Simpson J.R."/>
            <person name="Lauterbach L."/>
            <person name="Steele A.D."/>
            <person name="Gui C."/>
            <person name="Meng S."/>
            <person name="Li G."/>
            <person name="Viehrig K."/>
            <person name="Ye F."/>
            <person name="Su P."/>
            <person name="Kiefer A.F."/>
            <person name="Nichols A."/>
            <person name="Cepeda A.J."/>
            <person name="Yan W."/>
            <person name="Fan B."/>
            <person name="Jiang Y."/>
            <person name="Adhikari A."/>
            <person name="Zheng C.-J."/>
            <person name="Schuster L."/>
            <person name="Cowan T.M."/>
            <person name="Smanski M.J."/>
            <person name="Chevrette M.G."/>
            <person name="De Carvalho L.P.S."/>
            <person name="Shen B."/>
        </authorList>
    </citation>
    <scope>NUCLEOTIDE SEQUENCE [LARGE SCALE GENOMIC DNA]</scope>
    <source>
        <strain evidence="1 2">NPDC052347</strain>
    </source>
</reference>
<dbReference type="InterPro" id="IPR011010">
    <property type="entry name" value="DNA_brk_join_enz"/>
</dbReference>
<evidence type="ECO:0000313" key="2">
    <source>
        <dbReference type="Proteomes" id="UP001552594"/>
    </source>
</evidence>
<evidence type="ECO:0000313" key="1">
    <source>
        <dbReference type="EMBL" id="MEV5506565.1"/>
    </source>
</evidence>
<organism evidence="1 2">
    <name type="scientific">Streptomyces orinoci</name>
    <name type="common">Streptoverticillium orinoci</name>
    <dbReference type="NCBI Taxonomy" id="67339"/>
    <lineage>
        <taxon>Bacteria</taxon>
        <taxon>Bacillati</taxon>
        <taxon>Actinomycetota</taxon>
        <taxon>Actinomycetes</taxon>
        <taxon>Kitasatosporales</taxon>
        <taxon>Streptomycetaceae</taxon>
        <taxon>Streptomyces</taxon>
    </lineage>
</organism>
<sequence>MISEIVRSADPACERIDVAAVLQAVFRQRPQLRTLAEVLQARPDLLTSGRPEGPRAIERLVRALRDAGAEQLVLPRCGDCGRERPLTALGDGARICGACSNRRVARANPCVICGSITLAGRDRAGRPRCRAHPPWGATDPAQELAKLIAAGPFGISPATALQAIRQVERTRPGQLRLLWALEDTPGLLTGRGAEGPPKISVLARALIDHGASGVVVPSCPFCRRSTNLKQRRDGVRCCRPCWSESKIENCAVCGRARPIGGRRFDGRPVCGTCRQHDPFNHRPCSVCGMLRLRKSRTDDGGVCTACREIPTAICATCGQQGRCYFASTDAPKCLSCSAKERKQAVCVGCGKHRRVNNRTATGEPLCGNCGNKPKPCAGCGGTFRASGRNPEGEPLCQTCWAKHPAAHRPCSKCGSVERLYRHGRCAACVRSTDLREVLSSPGGTMRPELTPIFQALLAPPPRTVLRWIHKVPARRALLQALATGNGPVTHEALDRFAAAPTVEYLRAALVAAGALPARDEQLARLERWLAKTIARVSCTDERRILRNYTNWQPLRRLRSLPSGQLVTHGRAETVRVEIRNVARLLEWLHDGGTTLAACTQDQVDAWLGEGPTARATVRGFLLWTSRRGHSRPLTAPVISTYFAARTISKDHRWTLVRRLVRDEQLQVADRAAGLLLLLFAQPVGRISRLTTEHVLDRGDTLALKLGRVPVEVPAPLDDLVRQLVERRKGRAATVPLEEPKWLFHGIYPGQPIDPHTLGRRLKAIGVPPQLARHASLMDIASELPAVVISRLLGFHQATGDNWTRESQGFGADYAAEIGRR</sequence>
<evidence type="ECO:0008006" key="3">
    <source>
        <dbReference type="Google" id="ProtNLM"/>
    </source>
</evidence>
<dbReference type="SUPFAM" id="SSF56349">
    <property type="entry name" value="DNA breaking-rejoining enzymes"/>
    <property type="match status" value="1"/>
</dbReference>
<gene>
    <name evidence="1" type="ORF">AB0L16_08800</name>
</gene>
<name>A0ABV3JUV1_STRON</name>
<accession>A0ABV3JUV1</accession>
<dbReference type="EMBL" id="JBFAUK010000005">
    <property type="protein sequence ID" value="MEV5506565.1"/>
    <property type="molecule type" value="Genomic_DNA"/>
</dbReference>
<protein>
    <recommendedName>
        <fullName evidence="3">Site-specific integrase</fullName>
    </recommendedName>
</protein>
<dbReference type="RefSeq" id="WP_241561066.1">
    <property type="nucleotide sequence ID" value="NZ_JBFAUK010000005.1"/>
</dbReference>
<dbReference type="Proteomes" id="UP001552594">
    <property type="component" value="Unassembled WGS sequence"/>
</dbReference>
<proteinExistence type="predicted"/>